<feature type="non-terminal residue" evidence="1">
    <location>
        <position position="258"/>
    </location>
</feature>
<comment type="caution">
    <text evidence="1">The sequence shown here is derived from an EMBL/GenBank/DDBJ whole genome shotgun (WGS) entry which is preliminary data.</text>
</comment>
<dbReference type="Proteomes" id="UP000789508">
    <property type="component" value="Unassembled WGS sequence"/>
</dbReference>
<name>A0A9N9DR95_9GLOM</name>
<keyword evidence="2" id="KW-1185">Reference proteome</keyword>
<organism evidence="1 2">
    <name type="scientific">Ambispora leptoticha</name>
    <dbReference type="NCBI Taxonomy" id="144679"/>
    <lineage>
        <taxon>Eukaryota</taxon>
        <taxon>Fungi</taxon>
        <taxon>Fungi incertae sedis</taxon>
        <taxon>Mucoromycota</taxon>
        <taxon>Glomeromycotina</taxon>
        <taxon>Glomeromycetes</taxon>
        <taxon>Archaeosporales</taxon>
        <taxon>Ambisporaceae</taxon>
        <taxon>Ambispora</taxon>
    </lineage>
</organism>
<accession>A0A9N9DR95</accession>
<protein>
    <submittedName>
        <fullName evidence="1">2794_t:CDS:1</fullName>
    </submittedName>
</protein>
<gene>
    <name evidence="1" type="ORF">ALEPTO_LOCUS9990</name>
</gene>
<reference evidence="1" key="1">
    <citation type="submission" date="2021-06" db="EMBL/GenBank/DDBJ databases">
        <authorList>
            <person name="Kallberg Y."/>
            <person name="Tangrot J."/>
            <person name="Rosling A."/>
        </authorList>
    </citation>
    <scope>NUCLEOTIDE SEQUENCE</scope>
    <source>
        <strain evidence="1">FL130A</strain>
    </source>
</reference>
<dbReference type="EMBL" id="CAJVPS010009487">
    <property type="protein sequence ID" value="CAG8650499.1"/>
    <property type="molecule type" value="Genomic_DNA"/>
</dbReference>
<evidence type="ECO:0000313" key="2">
    <source>
        <dbReference type="Proteomes" id="UP000789508"/>
    </source>
</evidence>
<sequence>TRFTKGGRSIWGGEGITPETLKNAQWAWEPCTSTDYIEVVVPLLPAKKLPILYTPSSSKKRKNKEYIVKNRHLIEENGSKEIEPSSTASLPRSITDPMAFGQGYQPVVDPETGSVCGVFVDRSEEEGEEQRKKGTLCQSKVTTTVVSCDEGAACQFAQDDDERSSLWESLIRIVQLEYFQMTFDPIIPWPTFPPIPEQAIRAYPHIFGEVNNNEIERSSRPRMIFDCVEIVKKRKLEGYKPIGLGLQKTPKQRNNSNG</sequence>
<dbReference type="AlphaFoldDB" id="A0A9N9DR95"/>
<dbReference type="OrthoDB" id="10329268at2759"/>
<proteinExistence type="predicted"/>
<evidence type="ECO:0000313" key="1">
    <source>
        <dbReference type="EMBL" id="CAG8650499.1"/>
    </source>
</evidence>